<name>A0A0A9ZBA4_LYGHE</name>
<dbReference type="AlphaFoldDB" id="A0A0A9ZBA4"/>
<reference evidence="1" key="1">
    <citation type="journal article" date="2014" name="PLoS ONE">
        <title>Transcriptome-Based Identification of ABC Transporters in the Western Tarnished Plant Bug Lygus hesperus.</title>
        <authorList>
            <person name="Hull J.J."/>
            <person name="Chaney K."/>
            <person name="Geib S.M."/>
            <person name="Fabrick J.A."/>
            <person name="Brent C.S."/>
            <person name="Walsh D."/>
            <person name="Lavine L.C."/>
        </authorList>
    </citation>
    <scope>NUCLEOTIDE SEQUENCE</scope>
</reference>
<gene>
    <name evidence="1" type="primary">RTase_100</name>
    <name evidence="1" type="ORF">CM83_15674</name>
</gene>
<accession>A0A0A9ZBA4</accession>
<proteinExistence type="predicted"/>
<keyword evidence="1" id="KW-0695">RNA-directed DNA polymerase</keyword>
<dbReference type="EMBL" id="GBHO01004519">
    <property type="protein sequence ID" value="JAG39085.1"/>
    <property type="molecule type" value="Transcribed_RNA"/>
</dbReference>
<dbReference type="GO" id="GO:0003964">
    <property type="term" value="F:RNA-directed DNA polymerase activity"/>
    <property type="evidence" value="ECO:0007669"/>
    <property type="project" value="UniProtKB-KW"/>
</dbReference>
<organism evidence="1">
    <name type="scientific">Lygus hesperus</name>
    <name type="common">Western plant bug</name>
    <dbReference type="NCBI Taxonomy" id="30085"/>
    <lineage>
        <taxon>Eukaryota</taxon>
        <taxon>Metazoa</taxon>
        <taxon>Ecdysozoa</taxon>
        <taxon>Arthropoda</taxon>
        <taxon>Hexapoda</taxon>
        <taxon>Insecta</taxon>
        <taxon>Pterygota</taxon>
        <taxon>Neoptera</taxon>
        <taxon>Paraneoptera</taxon>
        <taxon>Hemiptera</taxon>
        <taxon>Heteroptera</taxon>
        <taxon>Panheteroptera</taxon>
        <taxon>Cimicomorpha</taxon>
        <taxon>Miridae</taxon>
        <taxon>Mirini</taxon>
        <taxon>Lygus</taxon>
    </lineage>
</organism>
<protein>
    <submittedName>
        <fullName evidence="1">Putative RNA-directed DNA polymerase from transposon BS</fullName>
    </submittedName>
</protein>
<evidence type="ECO:0000313" key="1">
    <source>
        <dbReference type="EMBL" id="JAG39085.1"/>
    </source>
</evidence>
<reference evidence="1" key="2">
    <citation type="submission" date="2014-07" db="EMBL/GenBank/DDBJ databases">
        <authorList>
            <person name="Hull J."/>
        </authorList>
    </citation>
    <scope>NUCLEOTIDE SEQUENCE</scope>
</reference>
<keyword evidence="1" id="KW-0808">Transferase</keyword>
<sequence length="100" mass="10840">MVLSYFMDRKFSVSCGDATSGTWSMQAGVPQGSDVGPSLFLVPASDFSDSAVLTASQYADDVEVPVDAANYCAHAEYVLQEFLSSSYQMNKTSIFSRTKQ</sequence>
<keyword evidence="1" id="KW-0548">Nucleotidyltransferase</keyword>